<evidence type="ECO:0000313" key="15">
    <source>
        <dbReference type="Proteomes" id="UP001321749"/>
    </source>
</evidence>
<dbReference type="GO" id="GO:0004819">
    <property type="term" value="F:glutamine-tRNA ligase activity"/>
    <property type="evidence" value="ECO:0007669"/>
    <property type="project" value="UniProtKB-EC"/>
</dbReference>
<feature type="compositionally biased region" description="Basic and acidic residues" evidence="10">
    <location>
        <begin position="54"/>
        <end position="66"/>
    </location>
</feature>
<evidence type="ECO:0000256" key="7">
    <source>
        <dbReference type="ARBA" id="ARBA00023146"/>
    </source>
</evidence>
<dbReference type="GO" id="GO:0006425">
    <property type="term" value="P:glutaminyl-tRNA aminoacylation"/>
    <property type="evidence" value="ECO:0007669"/>
    <property type="project" value="InterPro"/>
</dbReference>
<dbReference type="FunFam" id="3.40.50.620:FF:000183">
    <property type="entry name" value="Glutaminyl-tRNA synthetase"/>
    <property type="match status" value="1"/>
</dbReference>
<evidence type="ECO:0000256" key="3">
    <source>
        <dbReference type="ARBA" id="ARBA00022598"/>
    </source>
</evidence>
<dbReference type="InterPro" id="IPR004514">
    <property type="entry name" value="Gln-tRNA-synth"/>
</dbReference>
<evidence type="ECO:0000259" key="13">
    <source>
        <dbReference type="Pfam" id="PF20974"/>
    </source>
</evidence>
<dbReference type="InterPro" id="IPR001412">
    <property type="entry name" value="aa-tRNA-synth_I_CS"/>
</dbReference>
<evidence type="ECO:0000256" key="1">
    <source>
        <dbReference type="ARBA" id="ARBA00005594"/>
    </source>
</evidence>
<dbReference type="Pfam" id="PF03950">
    <property type="entry name" value="tRNA-synt_1c_C"/>
    <property type="match status" value="1"/>
</dbReference>
<feature type="domain" description="Glutamyl/glutaminyl-tRNA synthetase class Ib anti-codon binding" evidence="12">
    <location>
        <begin position="425"/>
        <end position="524"/>
    </location>
</feature>
<evidence type="ECO:0000256" key="2">
    <source>
        <dbReference type="ARBA" id="ARBA00012836"/>
    </source>
</evidence>
<feature type="domain" description="Glutamyl/glutaminyl-tRNA synthetase class Ib catalytic" evidence="11">
    <location>
        <begin position="112"/>
        <end position="420"/>
    </location>
</feature>
<comment type="caution">
    <text evidence="14">The sequence shown here is derived from an EMBL/GenBank/DDBJ whole genome shotgun (WGS) entry which is preliminary data.</text>
</comment>
<evidence type="ECO:0000259" key="11">
    <source>
        <dbReference type="Pfam" id="PF00749"/>
    </source>
</evidence>
<evidence type="ECO:0000313" key="14">
    <source>
        <dbReference type="EMBL" id="KAK4457805.1"/>
    </source>
</evidence>
<keyword evidence="7 9" id="KW-0030">Aminoacyl-tRNA synthetase</keyword>
<feature type="domain" description="tRNA synthetases class I (E and Q) anti-codon binding" evidence="13">
    <location>
        <begin position="534"/>
        <end position="593"/>
    </location>
</feature>
<dbReference type="PANTHER" id="PTHR43097:SF4">
    <property type="entry name" value="GLUTAMINE--TRNA LIGASE"/>
    <property type="match status" value="1"/>
</dbReference>
<dbReference type="FunFam" id="2.40.240.10:FF:000015">
    <property type="entry name" value="Glutaminyl-tRNA synthetase"/>
    <property type="match status" value="1"/>
</dbReference>
<keyword evidence="15" id="KW-1185">Reference proteome</keyword>
<dbReference type="NCBIfam" id="TIGR00440">
    <property type="entry name" value="glnS"/>
    <property type="match status" value="1"/>
</dbReference>
<organism evidence="14 15">
    <name type="scientific">Cladorrhinum samala</name>
    <dbReference type="NCBI Taxonomy" id="585594"/>
    <lineage>
        <taxon>Eukaryota</taxon>
        <taxon>Fungi</taxon>
        <taxon>Dikarya</taxon>
        <taxon>Ascomycota</taxon>
        <taxon>Pezizomycotina</taxon>
        <taxon>Sordariomycetes</taxon>
        <taxon>Sordariomycetidae</taxon>
        <taxon>Sordariales</taxon>
        <taxon>Podosporaceae</taxon>
        <taxon>Cladorrhinum</taxon>
    </lineage>
</organism>
<dbReference type="GO" id="GO:0005829">
    <property type="term" value="C:cytosol"/>
    <property type="evidence" value="ECO:0007669"/>
    <property type="project" value="TreeGrafter"/>
</dbReference>
<evidence type="ECO:0000256" key="9">
    <source>
        <dbReference type="RuleBase" id="RU363037"/>
    </source>
</evidence>
<evidence type="ECO:0000256" key="4">
    <source>
        <dbReference type="ARBA" id="ARBA00022741"/>
    </source>
</evidence>
<evidence type="ECO:0000259" key="12">
    <source>
        <dbReference type="Pfam" id="PF03950"/>
    </source>
</evidence>
<keyword evidence="6 9" id="KW-0648">Protein biosynthesis</keyword>
<gene>
    <name evidence="14" type="ORF">QBC42DRAFT_32041</name>
</gene>
<protein>
    <recommendedName>
        <fullName evidence="2">glutamine--tRNA ligase</fullName>
        <ecNumber evidence="2">6.1.1.18</ecNumber>
    </recommendedName>
</protein>
<keyword evidence="5 9" id="KW-0067">ATP-binding</keyword>
<dbReference type="InterPro" id="IPR020059">
    <property type="entry name" value="Glu/Gln-tRNA-synth_Ib_codon-bd"/>
</dbReference>
<dbReference type="EC" id="6.1.1.18" evidence="2"/>
<evidence type="ECO:0000256" key="5">
    <source>
        <dbReference type="ARBA" id="ARBA00022840"/>
    </source>
</evidence>
<dbReference type="PANTHER" id="PTHR43097">
    <property type="entry name" value="GLUTAMINE-TRNA LIGASE"/>
    <property type="match status" value="1"/>
</dbReference>
<dbReference type="InterPro" id="IPR020058">
    <property type="entry name" value="Glu/Gln-tRNA-synth_Ib_cat-dom"/>
</dbReference>
<dbReference type="InterPro" id="IPR049437">
    <property type="entry name" value="tRNA-synt_1c_C2"/>
</dbReference>
<dbReference type="InterPro" id="IPR011035">
    <property type="entry name" value="Ribosomal_bL25/Gln-tRNA_synth"/>
</dbReference>
<dbReference type="AlphaFoldDB" id="A0AAV9HDF4"/>
<dbReference type="Pfam" id="PF20974">
    <property type="entry name" value="tRNA-synt_1c_C2"/>
    <property type="match status" value="1"/>
</dbReference>
<dbReference type="InterPro" id="IPR014729">
    <property type="entry name" value="Rossmann-like_a/b/a_fold"/>
</dbReference>
<dbReference type="EMBL" id="MU865096">
    <property type="protein sequence ID" value="KAK4457805.1"/>
    <property type="molecule type" value="Genomic_DNA"/>
</dbReference>
<dbReference type="InterPro" id="IPR000924">
    <property type="entry name" value="Glu/Gln-tRNA-synth"/>
</dbReference>
<comment type="similarity">
    <text evidence="1 9">Belongs to the class-I aminoacyl-tRNA synthetase family.</text>
</comment>
<dbReference type="PROSITE" id="PS00178">
    <property type="entry name" value="AA_TRNA_LIGASE_I"/>
    <property type="match status" value="1"/>
</dbReference>
<dbReference type="Gene3D" id="2.40.240.10">
    <property type="entry name" value="Ribosomal Protein L25, Chain P"/>
    <property type="match status" value="2"/>
</dbReference>
<dbReference type="GO" id="GO:0005524">
    <property type="term" value="F:ATP binding"/>
    <property type="evidence" value="ECO:0007669"/>
    <property type="project" value="UniProtKB-KW"/>
</dbReference>
<proteinExistence type="inferred from homology"/>
<evidence type="ECO:0000256" key="8">
    <source>
        <dbReference type="ARBA" id="ARBA00048270"/>
    </source>
</evidence>
<dbReference type="PRINTS" id="PR00987">
    <property type="entry name" value="TRNASYNTHGLU"/>
</dbReference>
<reference evidence="14" key="1">
    <citation type="journal article" date="2023" name="Mol. Phylogenet. Evol.">
        <title>Genome-scale phylogeny and comparative genomics of the fungal order Sordariales.</title>
        <authorList>
            <person name="Hensen N."/>
            <person name="Bonometti L."/>
            <person name="Westerberg I."/>
            <person name="Brannstrom I.O."/>
            <person name="Guillou S."/>
            <person name="Cros-Aarteil S."/>
            <person name="Calhoun S."/>
            <person name="Haridas S."/>
            <person name="Kuo A."/>
            <person name="Mondo S."/>
            <person name="Pangilinan J."/>
            <person name="Riley R."/>
            <person name="LaButti K."/>
            <person name="Andreopoulos B."/>
            <person name="Lipzen A."/>
            <person name="Chen C."/>
            <person name="Yan M."/>
            <person name="Daum C."/>
            <person name="Ng V."/>
            <person name="Clum A."/>
            <person name="Steindorff A."/>
            <person name="Ohm R.A."/>
            <person name="Martin F."/>
            <person name="Silar P."/>
            <person name="Natvig D.O."/>
            <person name="Lalanne C."/>
            <person name="Gautier V."/>
            <person name="Ament-Velasquez S.L."/>
            <person name="Kruys A."/>
            <person name="Hutchinson M.I."/>
            <person name="Powell A.J."/>
            <person name="Barry K."/>
            <person name="Miller A.N."/>
            <person name="Grigoriev I.V."/>
            <person name="Debuchy R."/>
            <person name="Gladieux P."/>
            <person name="Hiltunen Thoren M."/>
            <person name="Johannesson H."/>
        </authorList>
    </citation>
    <scope>NUCLEOTIDE SEQUENCE</scope>
    <source>
        <strain evidence="14">PSN324</strain>
    </source>
</reference>
<dbReference type="FunFam" id="2.40.240.10:FF:000007">
    <property type="entry name" value="Glutamine--tRNA ligase"/>
    <property type="match status" value="1"/>
</dbReference>
<dbReference type="Pfam" id="PF00749">
    <property type="entry name" value="tRNA-synt_1c"/>
    <property type="match status" value="1"/>
</dbReference>
<dbReference type="SUPFAM" id="SSF50715">
    <property type="entry name" value="Ribosomal protein L25-like"/>
    <property type="match status" value="1"/>
</dbReference>
<name>A0AAV9HDF4_9PEZI</name>
<dbReference type="InterPro" id="IPR050132">
    <property type="entry name" value="Gln/Glu-tRNA_Ligase"/>
</dbReference>
<evidence type="ECO:0000256" key="6">
    <source>
        <dbReference type="ARBA" id="ARBA00022917"/>
    </source>
</evidence>
<comment type="catalytic activity">
    <reaction evidence="8">
        <text>tRNA(Gln) + L-glutamine + ATP = L-glutaminyl-tRNA(Gln) + AMP + diphosphate</text>
        <dbReference type="Rhea" id="RHEA:20121"/>
        <dbReference type="Rhea" id="RHEA-COMP:9662"/>
        <dbReference type="Rhea" id="RHEA-COMP:9681"/>
        <dbReference type="ChEBI" id="CHEBI:30616"/>
        <dbReference type="ChEBI" id="CHEBI:33019"/>
        <dbReference type="ChEBI" id="CHEBI:58359"/>
        <dbReference type="ChEBI" id="CHEBI:78442"/>
        <dbReference type="ChEBI" id="CHEBI:78521"/>
        <dbReference type="ChEBI" id="CHEBI:456215"/>
        <dbReference type="EC" id="6.1.1.18"/>
    </reaction>
</comment>
<evidence type="ECO:0000256" key="10">
    <source>
        <dbReference type="SAM" id="MobiDB-lite"/>
    </source>
</evidence>
<sequence>MAEAVTDAAAKLQLADAQGAPADNGAKLQLDEETGEWVSKGELKKRLAKRAKRAAKEKNKDTKDAAADAQPAAPKKPKEKTEEVIDTDLMFKAGFLAEVKRERAEKYGEEPVFTRFPPEPNGFLHIGHAKAIAVNFGFARYHGGKCYLRFDDTNPEAEEEIYFTAIEEMVRWLGFEPYKITYSSDHFDRLYQLAEKLIELDKAYVCSCEEEDLKLQRGGEKGESPRFRCKHAEQTVEENLQKFRDMRDGKYKPREAFLRMKQDITDGNPQMWDLAAYRVLNKPHHRTGDKWKIYPTYDFTHCLCDSFEGITHSLCTTEFVQSRVSYEWLNQQLVEFQPMQREYGRLSISGSVLSKRKLKELVDKKLVRGWDDPRLYTLIAVRRRGVPPGAILEFVNELGVTTSNSIIQMTRFEQTIRRYLERTVPRLMLVLDPVAVVIEDADEFDGTDVTVPFSPKNPAMGDHRIKFTKTVFIDRSDFREVDSKDYFRLAPGKTVGLLQAPFPIKATSYTTGDDGKVTEIRAVFDRETKKPKTFIQWVPAESAGSRKCEVRIHNALFRSENPAAAAGGYLNDINPDSEIIYPNAIIESGFDEVRRRAPWPEAAGEDKLGKGGPESVRFQAMRVAYFAMDSDSTDDKIVLNRIVSLKEDKEKS</sequence>
<dbReference type="SUPFAM" id="SSF52374">
    <property type="entry name" value="Nucleotidylyl transferase"/>
    <property type="match status" value="1"/>
</dbReference>
<feature type="region of interest" description="Disordered" evidence="10">
    <location>
        <begin position="14"/>
        <end position="82"/>
    </location>
</feature>
<reference evidence="14" key="2">
    <citation type="submission" date="2023-06" db="EMBL/GenBank/DDBJ databases">
        <authorList>
            <consortium name="Lawrence Berkeley National Laboratory"/>
            <person name="Mondo S.J."/>
            <person name="Hensen N."/>
            <person name="Bonometti L."/>
            <person name="Westerberg I."/>
            <person name="Brannstrom I.O."/>
            <person name="Guillou S."/>
            <person name="Cros-Aarteil S."/>
            <person name="Calhoun S."/>
            <person name="Haridas S."/>
            <person name="Kuo A."/>
            <person name="Pangilinan J."/>
            <person name="Riley R."/>
            <person name="Labutti K."/>
            <person name="Andreopoulos B."/>
            <person name="Lipzen A."/>
            <person name="Chen C."/>
            <person name="Yanf M."/>
            <person name="Daum C."/>
            <person name="Ng V."/>
            <person name="Clum A."/>
            <person name="Steindorff A."/>
            <person name="Ohm R."/>
            <person name="Martin F."/>
            <person name="Silar P."/>
            <person name="Natvig D."/>
            <person name="Lalanne C."/>
            <person name="Gautier V."/>
            <person name="Ament-Velasquez S.L."/>
            <person name="Kruys A."/>
            <person name="Hutchinson M.I."/>
            <person name="Powell A.J."/>
            <person name="Barry K."/>
            <person name="Miller A.N."/>
            <person name="Grigoriev I.V."/>
            <person name="Debuchy R."/>
            <person name="Gladieux P."/>
            <person name="Thoren M.H."/>
            <person name="Johannesson H."/>
        </authorList>
    </citation>
    <scope>NUCLEOTIDE SEQUENCE</scope>
    <source>
        <strain evidence="14">PSN324</strain>
    </source>
</reference>
<dbReference type="InterPro" id="IPR020056">
    <property type="entry name" value="Rbsml_bL25/Gln-tRNA_synth_N"/>
</dbReference>
<accession>A0AAV9HDF4</accession>
<keyword evidence="3 9" id="KW-0436">Ligase</keyword>
<dbReference type="Proteomes" id="UP001321749">
    <property type="component" value="Unassembled WGS sequence"/>
</dbReference>
<keyword evidence="4 9" id="KW-0547">Nucleotide-binding</keyword>
<dbReference type="Gene3D" id="3.40.50.620">
    <property type="entry name" value="HUPs"/>
    <property type="match status" value="1"/>
</dbReference>